<sequence>MWKLESTKKIPVYQQIMEQIIEYIQKGQLNPGDHLPSERKLAASYQVNRSTVVHALEELVSLGWIIRQQGSGTLVNEGRWGRSATPRMNWRQLLSRETPQTEPYLLELHEIQKDTQTLDLYTGELPLDLIPDFRLPAYTWEELLIEEKKQRDLGYPPLQRIICERLYREQGLEAATNQVLITSGAQQALFLLLQVMLEAGDSVAIEDPSFLYSLPIFDTAGVRLYGVAMDEEGMQIEALEQLILAKRVKLIIVNPTFQNPTGNTMTLKRRKQLIALSEKYQLPIVEDDVFSELNFLQLPPSLKSLAPHQVIHLGSLSKIFGSSIKIGWIVADQSLIQRLSEAKQMMDFSISVFPQVVAYTALTDQSFETNRQELIDTLKHKRDCFYSCAQSVSSDWQFEEIDGGLYVWLKWRHQKLTRKDWGLFLQEKLLVAPSFLFSNDTMAMRVNYSRMTEEECYIFFVKLQKISEIIGGRKYERDN</sequence>
<reference evidence="8 9" key="2">
    <citation type="submission" date="2024-02" db="EMBL/GenBank/DDBJ databases">
        <title>The Genome Sequence of Enterococcus sp. DIV0159.</title>
        <authorList>
            <person name="Earl A."/>
            <person name="Manson A."/>
            <person name="Gilmore M."/>
            <person name="Sanders J."/>
            <person name="Shea T."/>
            <person name="Howe W."/>
            <person name="Livny J."/>
            <person name="Cuomo C."/>
            <person name="Neafsey D."/>
            <person name="Birren B."/>
        </authorList>
    </citation>
    <scope>NUCLEOTIDE SEQUENCE [LARGE SCALE GENOMIC DNA]</scope>
    <source>
        <strain evidence="8 9">665A</strain>
    </source>
</reference>
<gene>
    <name evidence="8" type="ORF">JZO67_002767</name>
</gene>
<dbReference type="Gene3D" id="3.90.1150.10">
    <property type="entry name" value="Aspartate Aminotransferase, domain 1"/>
    <property type="match status" value="1"/>
</dbReference>
<dbReference type="InterPro" id="IPR036390">
    <property type="entry name" value="WH_DNA-bd_sf"/>
</dbReference>
<dbReference type="InterPro" id="IPR015424">
    <property type="entry name" value="PyrdxlP-dep_Trfase"/>
</dbReference>
<dbReference type="InterPro" id="IPR051446">
    <property type="entry name" value="HTH_trans_reg/aminotransferase"/>
</dbReference>
<evidence type="ECO:0000256" key="2">
    <source>
        <dbReference type="ARBA" id="ARBA00022576"/>
    </source>
</evidence>
<dbReference type="PANTHER" id="PTHR46577:SF2">
    <property type="entry name" value="TRANSCRIPTIONAL REGULATORY PROTEIN"/>
    <property type="match status" value="1"/>
</dbReference>
<dbReference type="InterPro" id="IPR036388">
    <property type="entry name" value="WH-like_DNA-bd_sf"/>
</dbReference>
<keyword evidence="3" id="KW-0663">Pyridoxal phosphate</keyword>
<name>A0ABV0ETF8_9ENTE</name>
<dbReference type="InterPro" id="IPR004839">
    <property type="entry name" value="Aminotransferase_I/II_large"/>
</dbReference>
<dbReference type="Pfam" id="PF00155">
    <property type="entry name" value="Aminotran_1_2"/>
    <property type="match status" value="1"/>
</dbReference>
<dbReference type="CDD" id="cd07377">
    <property type="entry name" value="WHTH_GntR"/>
    <property type="match status" value="1"/>
</dbReference>
<proteinExistence type="inferred from homology"/>
<dbReference type="Gene3D" id="3.40.640.10">
    <property type="entry name" value="Type I PLP-dependent aspartate aminotransferase-like (Major domain)"/>
    <property type="match status" value="1"/>
</dbReference>
<dbReference type="EMBL" id="JAFREL020000002">
    <property type="protein sequence ID" value="MEO1770814.1"/>
    <property type="molecule type" value="Genomic_DNA"/>
</dbReference>
<organism evidence="8 9">
    <name type="scientific">Candidatus Enterococcus ferrettii</name>
    <dbReference type="NCBI Taxonomy" id="2815324"/>
    <lineage>
        <taxon>Bacteria</taxon>
        <taxon>Bacillati</taxon>
        <taxon>Bacillota</taxon>
        <taxon>Bacilli</taxon>
        <taxon>Lactobacillales</taxon>
        <taxon>Enterococcaceae</taxon>
        <taxon>Enterococcus</taxon>
    </lineage>
</organism>
<dbReference type="InterPro" id="IPR000524">
    <property type="entry name" value="Tscrpt_reg_HTH_GntR"/>
</dbReference>
<dbReference type="InterPro" id="IPR015421">
    <property type="entry name" value="PyrdxlP-dep_Trfase_major"/>
</dbReference>
<dbReference type="SUPFAM" id="SSF46785">
    <property type="entry name" value="Winged helix' DNA-binding domain"/>
    <property type="match status" value="1"/>
</dbReference>
<keyword evidence="2" id="KW-0032">Aminotransferase</keyword>
<dbReference type="SMART" id="SM00345">
    <property type="entry name" value="HTH_GNTR"/>
    <property type="match status" value="1"/>
</dbReference>
<protein>
    <recommendedName>
        <fullName evidence="7">HTH gntR-type domain-containing protein</fullName>
    </recommendedName>
</protein>
<dbReference type="RefSeq" id="WP_207703346.1">
    <property type="nucleotide sequence ID" value="NZ_JAFREL020000002.1"/>
</dbReference>
<keyword evidence="6" id="KW-0804">Transcription</keyword>
<evidence type="ECO:0000256" key="1">
    <source>
        <dbReference type="ARBA" id="ARBA00005384"/>
    </source>
</evidence>
<evidence type="ECO:0000256" key="3">
    <source>
        <dbReference type="ARBA" id="ARBA00022898"/>
    </source>
</evidence>
<keyword evidence="9" id="KW-1185">Reference proteome</keyword>
<dbReference type="PROSITE" id="PS50949">
    <property type="entry name" value="HTH_GNTR"/>
    <property type="match status" value="1"/>
</dbReference>
<comment type="caution">
    <text evidence="8">The sequence shown here is derived from an EMBL/GenBank/DDBJ whole genome shotgun (WGS) entry which is preliminary data.</text>
</comment>
<keyword evidence="2" id="KW-0808">Transferase</keyword>
<evidence type="ECO:0000313" key="8">
    <source>
        <dbReference type="EMBL" id="MEO1770814.1"/>
    </source>
</evidence>
<dbReference type="SUPFAM" id="SSF53383">
    <property type="entry name" value="PLP-dependent transferases"/>
    <property type="match status" value="1"/>
</dbReference>
<dbReference type="CDD" id="cd00609">
    <property type="entry name" value="AAT_like"/>
    <property type="match status" value="1"/>
</dbReference>
<dbReference type="PRINTS" id="PR00035">
    <property type="entry name" value="HTHGNTR"/>
</dbReference>
<dbReference type="Gene3D" id="1.10.10.10">
    <property type="entry name" value="Winged helix-like DNA-binding domain superfamily/Winged helix DNA-binding domain"/>
    <property type="match status" value="1"/>
</dbReference>
<dbReference type="InterPro" id="IPR015422">
    <property type="entry name" value="PyrdxlP-dep_Trfase_small"/>
</dbReference>
<feature type="domain" description="HTH gntR-type" evidence="7">
    <location>
        <begin position="10"/>
        <end position="78"/>
    </location>
</feature>
<dbReference type="Proteomes" id="UP000664357">
    <property type="component" value="Unassembled WGS sequence"/>
</dbReference>
<comment type="similarity">
    <text evidence="1">In the C-terminal section; belongs to the class-I pyridoxal-phosphate-dependent aminotransferase family.</text>
</comment>
<accession>A0ABV0ETF8</accession>
<dbReference type="PANTHER" id="PTHR46577">
    <property type="entry name" value="HTH-TYPE TRANSCRIPTIONAL REGULATORY PROTEIN GABR"/>
    <property type="match status" value="1"/>
</dbReference>
<reference evidence="8 9" key="1">
    <citation type="submission" date="2021-03" db="EMBL/GenBank/DDBJ databases">
        <authorList>
            <person name="Gilmore M.S."/>
            <person name="Schwartzman J."/>
            <person name="Van Tyne D."/>
            <person name="Martin M."/>
            <person name="Earl A.M."/>
            <person name="Manson A.L."/>
            <person name="Straub T."/>
            <person name="Salamzade R."/>
            <person name="Saavedra J."/>
            <person name="Lebreton F."/>
            <person name="Prichula J."/>
            <person name="Schaufler K."/>
            <person name="Gaca A."/>
            <person name="Sgardioli B."/>
            <person name="Wagenaar J."/>
            <person name="Strong T."/>
        </authorList>
    </citation>
    <scope>NUCLEOTIDE SEQUENCE [LARGE SCALE GENOMIC DNA]</scope>
    <source>
        <strain evidence="8 9">665A</strain>
    </source>
</reference>
<evidence type="ECO:0000256" key="4">
    <source>
        <dbReference type="ARBA" id="ARBA00023015"/>
    </source>
</evidence>
<dbReference type="Pfam" id="PF00392">
    <property type="entry name" value="GntR"/>
    <property type="match status" value="1"/>
</dbReference>
<keyword evidence="5" id="KW-0238">DNA-binding</keyword>
<keyword evidence="4" id="KW-0805">Transcription regulation</keyword>
<evidence type="ECO:0000313" key="9">
    <source>
        <dbReference type="Proteomes" id="UP000664357"/>
    </source>
</evidence>
<evidence type="ECO:0000256" key="6">
    <source>
        <dbReference type="ARBA" id="ARBA00023163"/>
    </source>
</evidence>
<evidence type="ECO:0000256" key="5">
    <source>
        <dbReference type="ARBA" id="ARBA00023125"/>
    </source>
</evidence>
<evidence type="ECO:0000259" key="7">
    <source>
        <dbReference type="PROSITE" id="PS50949"/>
    </source>
</evidence>